<proteinExistence type="predicted"/>
<dbReference type="EMBL" id="LAZR01013624">
    <property type="protein sequence ID" value="KKM21113.1"/>
    <property type="molecule type" value="Genomic_DNA"/>
</dbReference>
<organism evidence="2">
    <name type="scientific">marine sediment metagenome</name>
    <dbReference type="NCBI Taxonomy" id="412755"/>
    <lineage>
        <taxon>unclassified sequences</taxon>
        <taxon>metagenomes</taxon>
        <taxon>ecological metagenomes</taxon>
    </lineage>
</organism>
<name>A0A0F9KG65_9ZZZZ</name>
<accession>A0A0F9KG65</accession>
<reference evidence="2" key="1">
    <citation type="journal article" date="2015" name="Nature">
        <title>Complex archaea that bridge the gap between prokaryotes and eukaryotes.</title>
        <authorList>
            <person name="Spang A."/>
            <person name="Saw J.H."/>
            <person name="Jorgensen S.L."/>
            <person name="Zaremba-Niedzwiedzka K."/>
            <person name="Martijn J."/>
            <person name="Lind A.E."/>
            <person name="van Eijk R."/>
            <person name="Schleper C."/>
            <person name="Guy L."/>
            <person name="Ettema T.J."/>
        </authorList>
    </citation>
    <scope>NUCLEOTIDE SEQUENCE</scope>
</reference>
<dbReference type="GO" id="GO:0000160">
    <property type="term" value="P:phosphorelay signal transduction system"/>
    <property type="evidence" value="ECO:0007669"/>
    <property type="project" value="InterPro"/>
</dbReference>
<dbReference type="Pfam" id="PF00072">
    <property type="entry name" value="Response_reg"/>
    <property type="match status" value="1"/>
</dbReference>
<evidence type="ECO:0000313" key="2">
    <source>
        <dbReference type="EMBL" id="KKM21113.1"/>
    </source>
</evidence>
<dbReference type="Gene3D" id="3.40.50.2300">
    <property type="match status" value="1"/>
</dbReference>
<sequence>MKILIVDDKEENLDLLEIMLKGKGHEVVSAKNGLEALQELKESSVDMIISDI</sequence>
<protein>
    <recommendedName>
        <fullName evidence="1">Response regulatory domain-containing protein</fullName>
    </recommendedName>
</protein>
<dbReference type="SUPFAM" id="SSF52172">
    <property type="entry name" value="CheY-like"/>
    <property type="match status" value="1"/>
</dbReference>
<feature type="domain" description="Response regulatory" evidence="1">
    <location>
        <begin position="2"/>
        <end position="52"/>
    </location>
</feature>
<gene>
    <name evidence="2" type="ORF">LCGC14_1638720</name>
</gene>
<evidence type="ECO:0000259" key="1">
    <source>
        <dbReference type="PROSITE" id="PS50110"/>
    </source>
</evidence>
<feature type="non-terminal residue" evidence="2">
    <location>
        <position position="52"/>
    </location>
</feature>
<comment type="caution">
    <text evidence="2">The sequence shown here is derived from an EMBL/GenBank/DDBJ whole genome shotgun (WGS) entry which is preliminary data.</text>
</comment>
<dbReference type="PROSITE" id="PS50110">
    <property type="entry name" value="RESPONSE_REGULATORY"/>
    <property type="match status" value="1"/>
</dbReference>
<dbReference type="AlphaFoldDB" id="A0A0F9KG65"/>
<dbReference type="InterPro" id="IPR001789">
    <property type="entry name" value="Sig_transdc_resp-reg_receiver"/>
</dbReference>
<dbReference type="InterPro" id="IPR011006">
    <property type="entry name" value="CheY-like_superfamily"/>
</dbReference>